<dbReference type="GO" id="GO:0006886">
    <property type="term" value="P:intracellular protein transport"/>
    <property type="evidence" value="ECO:0007669"/>
    <property type="project" value="UniProtKB-UniRule"/>
</dbReference>
<dbReference type="InterPro" id="IPR050840">
    <property type="entry name" value="Adaptor_Complx_Large_Subunit"/>
</dbReference>
<dbReference type="PIRSF" id="PIRSF037094">
    <property type="entry name" value="AP1_complex_gamma"/>
    <property type="match status" value="1"/>
</dbReference>
<evidence type="ECO:0000256" key="5">
    <source>
        <dbReference type="ARBA" id="ARBA00022927"/>
    </source>
</evidence>
<proteinExistence type="inferred from homology"/>
<accession>A0A9P5NUU3</accession>
<dbReference type="FunFam" id="1.25.10.10:FF:000030">
    <property type="entry name" value="AP-1 complex subunit gamma"/>
    <property type="match status" value="1"/>
</dbReference>
<evidence type="ECO:0000256" key="9">
    <source>
        <dbReference type="ARBA" id="ARBA00062546"/>
    </source>
</evidence>
<dbReference type="GO" id="GO:0016482">
    <property type="term" value="P:cytosolic transport"/>
    <property type="evidence" value="ECO:0007669"/>
    <property type="project" value="UniProtKB-ARBA"/>
</dbReference>
<dbReference type="SUPFAM" id="SSF48371">
    <property type="entry name" value="ARM repeat"/>
    <property type="match status" value="1"/>
</dbReference>
<keyword evidence="14" id="KW-1185">Reference proteome</keyword>
<dbReference type="InterPro" id="IPR011989">
    <property type="entry name" value="ARM-like"/>
</dbReference>
<feature type="region of interest" description="Disordered" evidence="11">
    <location>
        <begin position="602"/>
        <end position="638"/>
    </location>
</feature>
<dbReference type="AlphaFoldDB" id="A0A9P5NUU3"/>
<dbReference type="InterPro" id="IPR017107">
    <property type="entry name" value="AP1_complex_gsu"/>
</dbReference>
<evidence type="ECO:0000256" key="1">
    <source>
        <dbReference type="ARBA" id="ARBA00004156"/>
    </source>
</evidence>
<dbReference type="InterPro" id="IPR008153">
    <property type="entry name" value="GAE_dom"/>
</dbReference>
<feature type="region of interest" description="Disordered" evidence="11">
    <location>
        <begin position="675"/>
        <end position="707"/>
    </location>
</feature>
<dbReference type="Pfam" id="PF01602">
    <property type="entry name" value="Adaptin_N"/>
    <property type="match status" value="1"/>
</dbReference>
<dbReference type="GO" id="GO:0016192">
    <property type="term" value="P:vesicle-mediated transport"/>
    <property type="evidence" value="ECO:0007669"/>
    <property type="project" value="InterPro"/>
</dbReference>
<dbReference type="Gene3D" id="2.60.40.1230">
    <property type="match status" value="1"/>
</dbReference>
<keyword evidence="8 10" id="KW-0968">Cytoplasmic vesicle</keyword>
<dbReference type="OrthoDB" id="28053at2759"/>
<comment type="subcellular location">
    <subcellularLocation>
        <location evidence="1">Cytoplasmic vesicle membrane</location>
    </subcellularLocation>
    <subcellularLocation>
        <location evidence="2">Golgi apparatus</location>
    </subcellularLocation>
</comment>
<dbReference type="GO" id="GO:0005829">
    <property type="term" value="C:cytosol"/>
    <property type="evidence" value="ECO:0007669"/>
    <property type="project" value="GOC"/>
</dbReference>
<evidence type="ECO:0000256" key="10">
    <source>
        <dbReference type="PIRNR" id="PIRNR037094"/>
    </source>
</evidence>
<feature type="compositionally biased region" description="Polar residues" evidence="11">
    <location>
        <begin position="624"/>
        <end position="638"/>
    </location>
</feature>
<protein>
    <recommendedName>
        <fullName evidence="10">AP-1 complex subunit gamma</fullName>
    </recommendedName>
</protein>
<feature type="domain" description="GAE" evidence="12">
    <location>
        <begin position="724"/>
        <end position="837"/>
    </location>
</feature>
<comment type="similarity">
    <text evidence="3 10">Belongs to the adaptor complexes large subunit family.</text>
</comment>
<keyword evidence="7 10" id="KW-0472">Membrane</keyword>
<dbReference type="PROSITE" id="PS50180">
    <property type="entry name" value="GAE"/>
    <property type="match status" value="1"/>
</dbReference>
<dbReference type="EMBL" id="JADNYJ010000009">
    <property type="protein sequence ID" value="KAF8909389.1"/>
    <property type="molecule type" value="Genomic_DNA"/>
</dbReference>
<dbReference type="SMART" id="SM00809">
    <property type="entry name" value="Alpha_adaptinC2"/>
    <property type="match status" value="1"/>
</dbReference>
<keyword evidence="6 10" id="KW-0333">Golgi apparatus</keyword>
<evidence type="ECO:0000313" key="14">
    <source>
        <dbReference type="Proteomes" id="UP000724874"/>
    </source>
</evidence>
<organism evidence="13 14">
    <name type="scientific">Gymnopilus junonius</name>
    <name type="common">Spectacular rustgill mushroom</name>
    <name type="synonym">Gymnopilus spectabilis subsp. junonius</name>
    <dbReference type="NCBI Taxonomy" id="109634"/>
    <lineage>
        <taxon>Eukaryota</taxon>
        <taxon>Fungi</taxon>
        <taxon>Dikarya</taxon>
        <taxon>Basidiomycota</taxon>
        <taxon>Agaricomycotina</taxon>
        <taxon>Agaricomycetes</taxon>
        <taxon>Agaricomycetidae</taxon>
        <taxon>Agaricales</taxon>
        <taxon>Agaricineae</taxon>
        <taxon>Hymenogastraceae</taxon>
        <taxon>Gymnopilus</taxon>
    </lineage>
</organism>
<evidence type="ECO:0000256" key="2">
    <source>
        <dbReference type="ARBA" id="ARBA00004555"/>
    </source>
</evidence>
<gene>
    <name evidence="13" type="ORF">CPB84DRAFT_1673467</name>
</gene>
<keyword evidence="4 10" id="KW-0813">Transport</keyword>
<dbReference type="InterPro" id="IPR013041">
    <property type="entry name" value="Clathrin_app_Ig-like_sf"/>
</dbReference>
<evidence type="ECO:0000313" key="13">
    <source>
        <dbReference type="EMBL" id="KAF8909389.1"/>
    </source>
</evidence>
<sequence length="845" mass="91996">MVYHNLKALIKGIRACKTVADERALIQQESAAIRASFREEDSFQRHNNIAKLLYIHMLGSPAHFGQIECLKLVASPRFSDKRLGYLGIMLLLDENQEVLTLVTNSLKNDMNHSNMYAVGLALCTFANIASEEMSRDLANEIEKLLGSSNTYIRKKAALCALRVVKKVPDIADHFTAKAKNLLTDRNHGVLLTAITLVTEMCQIDDAILNEFRTAVPLLVRNLKSLVTTGYSPEHDVSGITDPFLQVKILRLLRMLGRGDEQASETMNDILAQVATNTDSSKNVGNAILYETVLTVLEIEADTGLRVMAINILGKFLSNKDNNIRYVALNTLNKVVSMDTNAVQRHRNIILDCLRDGDISIRRRALELSYALINEQNVRILIRELLAFLEVADDEFKLGLTTQICLAAERFAPNKRWHIDTVLRVLKLAGNFVREEILSAFIRLVAHTPELQAYTSSKLYLALKSDISQESLTLAATWILGEYSEVILQGGIVDDDQTIVITDKDLIDLILSILDSPYANYLVRQFVLAAVTKIAARSTTSVPEQDRIAEVLAKYTTSPELELQQRAVEFASLFSLGETRIGVLEQMPPPELKATVMGVVSERKPVGSTKGKEADLLGDEVPSTPGGSVSSQPAATAQSNQDLLAEIFGSSSTTNSSSPPPAAPQQKSTVDDILGLFGSSGVHTTTSPPIPPQSAAPPSFPSTPATAFAPSQAISTPTAPVPPQQQRPAYSAYDKNDLKITLTPQTSPTKPGVVMILARFQVAGSEAATGLSFQAAVPKSQQLQMLPMSNPTINPGSVETQQMRVVAPAGSNVRLRLRIAFTIAGQAHQDQVDFNGFPPGLTGAPS</sequence>
<dbReference type="Gene3D" id="1.25.10.10">
    <property type="entry name" value="Leucine-rich Repeat Variant"/>
    <property type="match status" value="1"/>
</dbReference>
<evidence type="ECO:0000256" key="4">
    <source>
        <dbReference type="ARBA" id="ARBA00022448"/>
    </source>
</evidence>
<evidence type="ECO:0000256" key="6">
    <source>
        <dbReference type="ARBA" id="ARBA00023034"/>
    </source>
</evidence>
<feature type="compositionally biased region" description="Basic and acidic residues" evidence="11">
    <location>
        <begin position="602"/>
        <end position="614"/>
    </location>
</feature>
<dbReference type="InterPro" id="IPR008152">
    <property type="entry name" value="Clathrin_a/b/g-adaptin_app_Ig"/>
</dbReference>
<comment type="subunit">
    <text evidence="9">Adaptor protein complex 1 (AP-1) is a heterotetramer composed of two large adaptins (gamma-type subunit APL4 and beta-type subunit APL2), a medium adaptin (mu-type subunit APM1) and a small adaptin (sigma-type subunit APS1). AP-1 interacts with clathrin.</text>
</comment>
<evidence type="ECO:0000259" key="12">
    <source>
        <dbReference type="PROSITE" id="PS50180"/>
    </source>
</evidence>
<dbReference type="InterPro" id="IPR002553">
    <property type="entry name" value="Clathrin/coatomer_adapt-like_N"/>
</dbReference>
<dbReference type="PANTHER" id="PTHR22780">
    <property type="entry name" value="ADAPTIN, ALPHA/GAMMA/EPSILON"/>
    <property type="match status" value="1"/>
</dbReference>
<evidence type="ECO:0000256" key="8">
    <source>
        <dbReference type="ARBA" id="ARBA00023329"/>
    </source>
</evidence>
<dbReference type="Proteomes" id="UP000724874">
    <property type="component" value="Unassembled WGS sequence"/>
</dbReference>
<dbReference type="GO" id="GO:0030121">
    <property type="term" value="C:AP-1 adaptor complex"/>
    <property type="evidence" value="ECO:0007669"/>
    <property type="project" value="InterPro"/>
</dbReference>
<name>A0A9P5NUU3_GYMJU</name>
<keyword evidence="5 10" id="KW-0653">Protein transport</keyword>
<dbReference type="Pfam" id="PF02883">
    <property type="entry name" value="Alpha_adaptinC2"/>
    <property type="match status" value="1"/>
</dbReference>
<evidence type="ECO:0000256" key="3">
    <source>
        <dbReference type="ARBA" id="ARBA00006613"/>
    </source>
</evidence>
<evidence type="ECO:0000256" key="7">
    <source>
        <dbReference type="ARBA" id="ARBA00023136"/>
    </source>
</evidence>
<dbReference type="InterPro" id="IPR016024">
    <property type="entry name" value="ARM-type_fold"/>
</dbReference>
<reference evidence="13" key="1">
    <citation type="submission" date="2020-11" db="EMBL/GenBank/DDBJ databases">
        <authorList>
            <consortium name="DOE Joint Genome Institute"/>
            <person name="Ahrendt S."/>
            <person name="Riley R."/>
            <person name="Andreopoulos W."/>
            <person name="LaButti K."/>
            <person name="Pangilinan J."/>
            <person name="Ruiz-duenas F.J."/>
            <person name="Barrasa J.M."/>
            <person name="Sanchez-Garcia M."/>
            <person name="Camarero S."/>
            <person name="Miyauchi S."/>
            <person name="Serrano A."/>
            <person name="Linde D."/>
            <person name="Babiker R."/>
            <person name="Drula E."/>
            <person name="Ayuso-Fernandez I."/>
            <person name="Pacheco R."/>
            <person name="Padilla G."/>
            <person name="Ferreira P."/>
            <person name="Barriuso J."/>
            <person name="Kellner H."/>
            <person name="Castanera R."/>
            <person name="Alfaro M."/>
            <person name="Ramirez L."/>
            <person name="Pisabarro A.G."/>
            <person name="Kuo A."/>
            <person name="Tritt A."/>
            <person name="Lipzen A."/>
            <person name="He G."/>
            <person name="Yan M."/>
            <person name="Ng V."/>
            <person name="Cullen D."/>
            <person name="Martin F."/>
            <person name="Rosso M.-N."/>
            <person name="Henrissat B."/>
            <person name="Hibbett D."/>
            <person name="Martinez A.T."/>
            <person name="Grigoriev I.V."/>
        </authorList>
    </citation>
    <scope>NUCLEOTIDE SEQUENCE</scope>
    <source>
        <strain evidence="13">AH 44721</strain>
    </source>
</reference>
<comment type="caution">
    <text evidence="13">The sequence shown here is derived from an EMBL/GenBank/DDBJ whole genome shotgun (WGS) entry which is preliminary data.</text>
</comment>
<dbReference type="SUPFAM" id="SSF49348">
    <property type="entry name" value="Clathrin adaptor appendage domain"/>
    <property type="match status" value="1"/>
</dbReference>
<evidence type="ECO:0000256" key="11">
    <source>
        <dbReference type="SAM" id="MobiDB-lite"/>
    </source>
</evidence>
<feature type="compositionally biased region" description="Pro residues" evidence="11">
    <location>
        <begin position="687"/>
        <end position="700"/>
    </location>
</feature>